<feature type="region of interest" description="Disordered" evidence="1">
    <location>
        <begin position="1"/>
        <end position="20"/>
    </location>
</feature>
<accession>A0ABY5JZA6</accession>
<organism evidence="3 4">
    <name type="scientific">Oceanobacillus jeddahense</name>
    <dbReference type="NCBI Taxonomy" id="1462527"/>
    <lineage>
        <taxon>Bacteria</taxon>
        <taxon>Bacillati</taxon>
        <taxon>Bacillota</taxon>
        <taxon>Bacilli</taxon>
        <taxon>Bacillales</taxon>
        <taxon>Bacillaceae</taxon>
        <taxon>Oceanobacillus</taxon>
    </lineage>
</organism>
<proteinExistence type="predicted"/>
<evidence type="ECO:0000313" key="4">
    <source>
        <dbReference type="Proteomes" id="UP001059773"/>
    </source>
</evidence>
<feature type="compositionally biased region" description="Basic residues" evidence="1">
    <location>
        <begin position="1"/>
        <end position="19"/>
    </location>
</feature>
<name>A0ABY5JZA6_9BACI</name>
<dbReference type="RefSeq" id="WP_256709650.1">
    <property type="nucleotide sequence ID" value="NZ_CP101914.1"/>
</dbReference>
<keyword evidence="2" id="KW-1133">Transmembrane helix</keyword>
<keyword evidence="2" id="KW-0472">Membrane</keyword>
<keyword evidence="4" id="KW-1185">Reference proteome</keyword>
<gene>
    <name evidence="3" type="ORF">NP439_08995</name>
</gene>
<dbReference type="EMBL" id="CP101914">
    <property type="protein sequence ID" value="UUI04752.1"/>
    <property type="molecule type" value="Genomic_DNA"/>
</dbReference>
<dbReference type="Proteomes" id="UP001059773">
    <property type="component" value="Chromosome"/>
</dbReference>
<evidence type="ECO:0000313" key="3">
    <source>
        <dbReference type="EMBL" id="UUI04752.1"/>
    </source>
</evidence>
<keyword evidence="2" id="KW-0812">Transmembrane</keyword>
<feature type="transmembrane region" description="Helical" evidence="2">
    <location>
        <begin position="27"/>
        <end position="47"/>
    </location>
</feature>
<sequence length="61" mass="7661">MNDWWRKKKSKTRKSRKGKEHYTKGDFLLDILFWIPEVLIFPIRLIFWSLRGLWRWVIDVI</sequence>
<evidence type="ECO:0000256" key="1">
    <source>
        <dbReference type="SAM" id="MobiDB-lite"/>
    </source>
</evidence>
<protein>
    <submittedName>
        <fullName evidence="3">Uncharacterized protein</fullName>
    </submittedName>
</protein>
<reference evidence="3" key="1">
    <citation type="submission" date="2022-07" db="EMBL/GenBank/DDBJ databases">
        <title>FELIX.</title>
        <authorList>
            <person name="Wan K.H."/>
            <person name="Park S."/>
            <person name="Lawrence Q."/>
            <person name="Eichenberger J.P."/>
            <person name="Booth B.W."/>
            <person name="Piaggio A.J."/>
            <person name="Chandler J.C."/>
            <person name="Franklin A.B."/>
            <person name="Celniker S.E."/>
        </authorList>
    </citation>
    <scope>NUCLEOTIDE SEQUENCE</scope>
    <source>
        <strain evidence="3">QA-1986 374</strain>
    </source>
</reference>
<evidence type="ECO:0000256" key="2">
    <source>
        <dbReference type="SAM" id="Phobius"/>
    </source>
</evidence>